<evidence type="ECO:0000313" key="1">
    <source>
        <dbReference type="EMBL" id="SNY89661.1"/>
    </source>
</evidence>
<dbReference type="OrthoDB" id="8065844at2"/>
<keyword evidence="2" id="KW-1185">Reference proteome</keyword>
<sequence length="293" mass="31063">MHPYIGSGPYCYSNSLAMLLGADAPPVGVIETLTGAPFGAQVEGERPYFDPVGWHPEIGLDAAIDLLGWRCARTNGGSAAEAVDRLRVALDHGPVLLGPLDMGLLSYRPGSGVAIGADHYVVALAMEADVVVLHDPQGHPYATLPVADLAAAWRADEIAYADAPFVMRSEFVRARAVSVDEALEAAMPRAVRWLTGAPESTERIAELVDAGLTPDARDLLGVFGIRLGARRLADAATSLSRVGRHRAAHIAAEQSRVIGGLQQPLITGNDTELATQLRRLAPGYEHLRSALSD</sequence>
<protein>
    <recommendedName>
        <fullName evidence="3">Butirosin biosynthesis protein H, N-terminal</fullName>
    </recommendedName>
</protein>
<reference evidence="1 2" key="1">
    <citation type="submission" date="2017-09" db="EMBL/GenBank/DDBJ databases">
        <authorList>
            <person name="Ehlers B."/>
            <person name="Leendertz F.H."/>
        </authorList>
    </citation>
    <scope>NUCLEOTIDE SEQUENCE [LARGE SCALE GENOMIC DNA]</scope>
    <source>
        <strain evidence="1 2">DSM 45537</strain>
    </source>
</reference>
<dbReference type="EMBL" id="OBEG01000009">
    <property type="protein sequence ID" value="SNY89661.1"/>
    <property type="molecule type" value="Genomic_DNA"/>
</dbReference>
<evidence type="ECO:0000313" key="2">
    <source>
        <dbReference type="Proteomes" id="UP000219565"/>
    </source>
</evidence>
<dbReference type="Proteomes" id="UP000219565">
    <property type="component" value="Unassembled WGS sequence"/>
</dbReference>
<evidence type="ECO:0008006" key="3">
    <source>
        <dbReference type="Google" id="ProtNLM"/>
    </source>
</evidence>
<accession>A0A285M2A0</accession>
<dbReference type="RefSeq" id="WP_097248314.1">
    <property type="nucleotide sequence ID" value="NZ_JAMTCW010000011.1"/>
</dbReference>
<proteinExistence type="predicted"/>
<organism evidence="1 2">
    <name type="scientific">Nocardia amikacinitolerans</name>
    <dbReference type="NCBI Taxonomy" id="756689"/>
    <lineage>
        <taxon>Bacteria</taxon>
        <taxon>Bacillati</taxon>
        <taxon>Actinomycetota</taxon>
        <taxon>Actinomycetes</taxon>
        <taxon>Mycobacteriales</taxon>
        <taxon>Nocardiaceae</taxon>
        <taxon>Nocardia</taxon>
    </lineage>
</organism>
<dbReference type="STRING" id="1379680.GCA_001612615_04584"/>
<name>A0A285M2A0_9NOCA</name>
<dbReference type="AlphaFoldDB" id="A0A285M2A0"/>
<gene>
    <name evidence="1" type="ORF">SAMN04244553_6680</name>
</gene>